<gene>
    <name evidence="1" type="ORF">VFH_III211560</name>
</gene>
<dbReference type="EMBL" id="OX451738">
    <property type="protein sequence ID" value="CAI8606055.1"/>
    <property type="molecule type" value="Genomic_DNA"/>
</dbReference>
<organism evidence="1 2">
    <name type="scientific">Vicia faba</name>
    <name type="common">Broad bean</name>
    <name type="synonym">Faba vulgaris</name>
    <dbReference type="NCBI Taxonomy" id="3906"/>
    <lineage>
        <taxon>Eukaryota</taxon>
        <taxon>Viridiplantae</taxon>
        <taxon>Streptophyta</taxon>
        <taxon>Embryophyta</taxon>
        <taxon>Tracheophyta</taxon>
        <taxon>Spermatophyta</taxon>
        <taxon>Magnoliopsida</taxon>
        <taxon>eudicotyledons</taxon>
        <taxon>Gunneridae</taxon>
        <taxon>Pentapetalae</taxon>
        <taxon>rosids</taxon>
        <taxon>fabids</taxon>
        <taxon>Fabales</taxon>
        <taxon>Fabaceae</taxon>
        <taxon>Papilionoideae</taxon>
        <taxon>50 kb inversion clade</taxon>
        <taxon>NPAAA clade</taxon>
        <taxon>Hologalegina</taxon>
        <taxon>IRL clade</taxon>
        <taxon>Fabeae</taxon>
        <taxon>Vicia</taxon>
    </lineage>
</organism>
<evidence type="ECO:0000313" key="1">
    <source>
        <dbReference type="EMBL" id="CAI8606055.1"/>
    </source>
</evidence>
<protein>
    <submittedName>
        <fullName evidence="1">Uncharacterized protein</fullName>
    </submittedName>
</protein>
<reference evidence="1 2" key="1">
    <citation type="submission" date="2023-01" db="EMBL/GenBank/DDBJ databases">
        <authorList>
            <person name="Kreplak J."/>
        </authorList>
    </citation>
    <scope>NUCLEOTIDE SEQUENCE [LARGE SCALE GENOMIC DNA]</scope>
</reference>
<dbReference type="Proteomes" id="UP001157006">
    <property type="component" value="Chromosome 3"/>
</dbReference>
<sequence length="107" mass="12664">MENQEFRNYQPTKPRIISMKRMMNFEDANLKNEEGVKICGMKVMKKHESECRERKKREFQRIFLHIFQYVGIQALHIGEPLAGWSVRSLNGETVMDMRLAMVTLMLA</sequence>
<accession>A0AAV1A5V2</accession>
<keyword evidence="2" id="KW-1185">Reference proteome</keyword>
<evidence type="ECO:0000313" key="2">
    <source>
        <dbReference type="Proteomes" id="UP001157006"/>
    </source>
</evidence>
<proteinExistence type="predicted"/>
<dbReference type="AlphaFoldDB" id="A0AAV1A5V2"/>
<name>A0AAV1A5V2_VICFA</name>